<proteinExistence type="predicted"/>
<dbReference type="EMBL" id="JAGSPD010000003">
    <property type="protein sequence ID" value="MBV7268558.1"/>
    <property type="molecule type" value="Genomic_DNA"/>
</dbReference>
<accession>A0A9X1F8H8</accession>
<dbReference type="Pfam" id="PF02348">
    <property type="entry name" value="CTP_transf_3"/>
    <property type="match status" value="1"/>
</dbReference>
<keyword evidence="1 4" id="KW-0808">Transferase</keyword>
<dbReference type="AlphaFoldDB" id="A0A9X1F8H8"/>
<dbReference type="NCBIfam" id="NF009905">
    <property type="entry name" value="PRK13368.1"/>
    <property type="match status" value="1"/>
</dbReference>
<dbReference type="PANTHER" id="PTHR42866:SF2">
    <property type="entry name" value="3-DEOXY-MANNO-OCTULOSONATE CYTIDYLYLTRANSFERASE, MITOCHONDRIAL"/>
    <property type="match status" value="1"/>
</dbReference>
<evidence type="ECO:0000256" key="3">
    <source>
        <dbReference type="ARBA" id="ARBA00022985"/>
    </source>
</evidence>
<keyword evidence="2 4" id="KW-0548">Nucleotidyltransferase</keyword>
<evidence type="ECO:0000313" key="4">
    <source>
        <dbReference type="EMBL" id="MBV7268558.1"/>
    </source>
</evidence>
<dbReference type="RefSeq" id="WP_218545104.1">
    <property type="nucleotide sequence ID" value="NZ_JAGSPD010000003.1"/>
</dbReference>
<keyword evidence="5" id="KW-1185">Reference proteome</keyword>
<evidence type="ECO:0000256" key="1">
    <source>
        <dbReference type="ARBA" id="ARBA00022679"/>
    </source>
</evidence>
<organism evidence="4 5">
    <name type="scientific">Winogradskyella luteola</name>
    <dbReference type="NCBI Taxonomy" id="2828330"/>
    <lineage>
        <taxon>Bacteria</taxon>
        <taxon>Pseudomonadati</taxon>
        <taxon>Bacteroidota</taxon>
        <taxon>Flavobacteriia</taxon>
        <taxon>Flavobacteriales</taxon>
        <taxon>Flavobacteriaceae</taxon>
        <taxon>Winogradskyella</taxon>
    </lineage>
</organism>
<reference evidence="4" key="1">
    <citation type="submission" date="2021-04" db="EMBL/GenBank/DDBJ databases">
        <authorList>
            <person name="Pira H."/>
            <person name="Risdian C."/>
            <person name="Wink J."/>
        </authorList>
    </citation>
    <scope>NUCLEOTIDE SEQUENCE</scope>
    <source>
        <strain evidence="4">WHY3</strain>
    </source>
</reference>
<dbReference type="InterPro" id="IPR003329">
    <property type="entry name" value="Cytidylyl_trans"/>
</dbReference>
<comment type="caution">
    <text evidence="4">The sequence shown here is derived from an EMBL/GenBank/DDBJ whole genome shotgun (WGS) entry which is preliminary data.</text>
</comment>
<dbReference type="PANTHER" id="PTHR42866">
    <property type="entry name" value="3-DEOXY-MANNO-OCTULOSONATE CYTIDYLYLTRANSFERASE"/>
    <property type="match status" value="1"/>
</dbReference>
<dbReference type="Proteomes" id="UP001138894">
    <property type="component" value="Unassembled WGS sequence"/>
</dbReference>
<protein>
    <submittedName>
        <fullName evidence="4">3-deoxy-manno-octulosonate cytidylyltransferase</fullName>
        <ecNumber evidence="4">2.7.7.38</ecNumber>
    </submittedName>
</protein>
<dbReference type="InterPro" id="IPR004528">
    <property type="entry name" value="KdsB"/>
</dbReference>
<name>A0A9X1F8H8_9FLAO</name>
<dbReference type="EC" id="2.7.7.38" evidence="4"/>
<dbReference type="NCBIfam" id="NF003952">
    <property type="entry name" value="PRK05450.1-5"/>
    <property type="match status" value="1"/>
</dbReference>
<gene>
    <name evidence="4" type="ORF">KCG49_05025</name>
</gene>
<dbReference type="CDD" id="cd02517">
    <property type="entry name" value="CMP-KDO-Synthetase"/>
    <property type="match status" value="1"/>
</dbReference>
<dbReference type="GO" id="GO:0005829">
    <property type="term" value="C:cytosol"/>
    <property type="evidence" value="ECO:0007669"/>
    <property type="project" value="TreeGrafter"/>
</dbReference>
<dbReference type="GO" id="GO:0009103">
    <property type="term" value="P:lipopolysaccharide biosynthetic process"/>
    <property type="evidence" value="ECO:0007669"/>
    <property type="project" value="UniProtKB-KW"/>
</dbReference>
<evidence type="ECO:0000256" key="2">
    <source>
        <dbReference type="ARBA" id="ARBA00022695"/>
    </source>
</evidence>
<sequence length="243" mass="28126">MKIVTVIPARYDSKRFPGKPLVDIAGKSMIKRVYEKCREVIDNTDLYVATDSQLIYQHCIDNNMNVVMTSSNCLTGTDRIAEFSLKIKADYYINVQGDEPVIDSQDILKIKESILKHPSKIINGYCAIKSEETFRSLTMPKVVFREDERLLYMSRSPIPGNKNDQFNIGFRQVCIYAFPYKSLEDFYKCKAKTRFESQEDIEILRFLELGFDVQMVLLSDTSIPVDTPEDLQKVINYVNKIER</sequence>
<keyword evidence="3" id="KW-0448">Lipopolysaccharide biosynthesis</keyword>
<evidence type="ECO:0000313" key="5">
    <source>
        <dbReference type="Proteomes" id="UP001138894"/>
    </source>
</evidence>
<dbReference type="GO" id="GO:0008690">
    <property type="term" value="F:3-deoxy-manno-octulosonate cytidylyltransferase activity"/>
    <property type="evidence" value="ECO:0007669"/>
    <property type="project" value="UniProtKB-EC"/>
</dbReference>